<sequence>MLAKQGWRLMPDKESLLYKCFSARYFPRSHFLDSVESPNCSYVWRSIMAALPILKARCCWRVRDGSTIKVQSDNWIPNYPTNRVFHSFNAEVEDWLVSDLIDQKLHWWRRDLITTIFHREDADVICQILLSRRQVDVSIFWLHTRNGGYSVKLRYHVARQGEVMAAKGPPILCNEKVETLACKKALEFAIDAGFLERVVEGDNVNVMRVISSSTMNFSMIGNVIADIHCLHGLGRVGISCIKRGGKRVAHDLAKYARLVDKDMYWMEELPQVAVEAMYQDSFLMNT</sequence>
<dbReference type="GO" id="GO:0004523">
    <property type="term" value="F:RNA-DNA hybrid ribonuclease activity"/>
    <property type="evidence" value="ECO:0007669"/>
    <property type="project" value="InterPro"/>
</dbReference>
<organism evidence="2 3">
    <name type="scientific">Lithocarpus litseifolius</name>
    <dbReference type="NCBI Taxonomy" id="425828"/>
    <lineage>
        <taxon>Eukaryota</taxon>
        <taxon>Viridiplantae</taxon>
        <taxon>Streptophyta</taxon>
        <taxon>Embryophyta</taxon>
        <taxon>Tracheophyta</taxon>
        <taxon>Spermatophyta</taxon>
        <taxon>Magnoliopsida</taxon>
        <taxon>eudicotyledons</taxon>
        <taxon>Gunneridae</taxon>
        <taxon>Pentapetalae</taxon>
        <taxon>rosids</taxon>
        <taxon>fabids</taxon>
        <taxon>Fagales</taxon>
        <taxon>Fagaceae</taxon>
        <taxon>Lithocarpus</taxon>
    </lineage>
</organism>
<gene>
    <name evidence="2" type="ORF">SO802_002590</name>
</gene>
<dbReference type="InterPro" id="IPR002156">
    <property type="entry name" value="RNaseH_domain"/>
</dbReference>
<keyword evidence="3" id="KW-1185">Reference proteome</keyword>
<dbReference type="EMBL" id="JAZDWU010000001">
    <property type="protein sequence ID" value="KAL0015521.1"/>
    <property type="molecule type" value="Genomic_DNA"/>
</dbReference>
<dbReference type="InterPro" id="IPR052929">
    <property type="entry name" value="RNase_H-like_EbsB-rel"/>
</dbReference>
<feature type="domain" description="RNase H type-1" evidence="1">
    <location>
        <begin position="145"/>
        <end position="256"/>
    </location>
</feature>
<evidence type="ECO:0000313" key="3">
    <source>
        <dbReference type="Proteomes" id="UP001459277"/>
    </source>
</evidence>
<proteinExistence type="predicted"/>
<dbReference type="CDD" id="cd06222">
    <property type="entry name" value="RNase_H_like"/>
    <property type="match status" value="1"/>
</dbReference>
<protein>
    <recommendedName>
        <fullName evidence="1">RNase H type-1 domain-containing protein</fullName>
    </recommendedName>
</protein>
<name>A0AAW2DYK0_9ROSI</name>
<dbReference type="Proteomes" id="UP001459277">
    <property type="component" value="Unassembled WGS sequence"/>
</dbReference>
<comment type="caution">
    <text evidence="2">The sequence shown here is derived from an EMBL/GenBank/DDBJ whole genome shotgun (WGS) entry which is preliminary data.</text>
</comment>
<dbReference type="PANTHER" id="PTHR47074:SF79">
    <property type="entry name" value="PUTATIVE-RELATED"/>
    <property type="match status" value="1"/>
</dbReference>
<dbReference type="SUPFAM" id="SSF53098">
    <property type="entry name" value="Ribonuclease H-like"/>
    <property type="match status" value="1"/>
</dbReference>
<dbReference type="PANTHER" id="PTHR47074">
    <property type="entry name" value="BNAC02G40300D PROTEIN"/>
    <property type="match status" value="1"/>
</dbReference>
<dbReference type="Pfam" id="PF13456">
    <property type="entry name" value="RVT_3"/>
    <property type="match status" value="1"/>
</dbReference>
<dbReference type="InterPro" id="IPR044730">
    <property type="entry name" value="RNase_H-like_dom_plant"/>
</dbReference>
<dbReference type="InterPro" id="IPR012337">
    <property type="entry name" value="RNaseH-like_sf"/>
</dbReference>
<evidence type="ECO:0000313" key="2">
    <source>
        <dbReference type="EMBL" id="KAL0015521.1"/>
    </source>
</evidence>
<dbReference type="AlphaFoldDB" id="A0AAW2DYK0"/>
<accession>A0AAW2DYK0</accession>
<evidence type="ECO:0000259" key="1">
    <source>
        <dbReference type="Pfam" id="PF13456"/>
    </source>
</evidence>
<reference evidence="2 3" key="1">
    <citation type="submission" date="2024-01" db="EMBL/GenBank/DDBJ databases">
        <title>A telomere-to-telomere, gap-free genome of sweet tea (Lithocarpus litseifolius).</title>
        <authorList>
            <person name="Zhou J."/>
        </authorList>
    </citation>
    <scope>NUCLEOTIDE SEQUENCE [LARGE SCALE GENOMIC DNA]</scope>
    <source>
        <strain evidence="2">Zhou-2022a</strain>
        <tissue evidence="2">Leaf</tissue>
    </source>
</reference>
<dbReference type="GO" id="GO:0003676">
    <property type="term" value="F:nucleic acid binding"/>
    <property type="evidence" value="ECO:0007669"/>
    <property type="project" value="InterPro"/>
</dbReference>